<accession>A0A7D5P804</accession>
<evidence type="ECO:0000313" key="2">
    <source>
        <dbReference type="EMBL" id="QLH83066.1"/>
    </source>
</evidence>
<evidence type="ECO:0000313" key="3">
    <source>
        <dbReference type="Proteomes" id="UP000509346"/>
    </source>
</evidence>
<dbReference type="NCBIfam" id="TIGR04031">
    <property type="entry name" value="Htur_1727_fam"/>
    <property type="match status" value="1"/>
</dbReference>
<reference evidence="2 3" key="1">
    <citation type="submission" date="2020-07" db="EMBL/GenBank/DDBJ databases">
        <title>Halosimplex litoreum sp. nov. and Halosimplex rubrum sp. nov., isolated from different salt environments.</title>
        <authorList>
            <person name="Cui H."/>
        </authorList>
    </citation>
    <scope>NUCLEOTIDE SEQUENCE [LARGE SCALE GENOMIC DNA]</scope>
    <source>
        <strain evidence="2 3">R2</strain>
    </source>
</reference>
<dbReference type="InterPro" id="IPR038693">
    <property type="entry name" value="PaaB_sf"/>
</dbReference>
<organism evidence="2 3">
    <name type="scientific">Halosimplex pelagicum</name>
    <dbReference type="NCBI Taxonomy" id="869886"/>
    <lineage>
        <taxon>Archaea</taxon>
        <taxon>Methanobacteriati</taxon>
        <taxon>Methanobacteriota</taxon>
        <taxon>Stenosarchaea group</taxon>
        <taxon>Halobacteria</taxon>
        <taxon>Halobacteriales</taxon>
        <taxon>Haloarculaceae</taxon>
        <taxon>Halosimplex</taxon>
    </lineage>
</organism>
<dbReference type="EMBL" id="CP058909">
    <property type="protein sequence ID" value="QLH83066.1"/>
    <property type="molecule type" value="Genomic_DNA"/>
</dbReference>
<sequence>MKGEAVSSDMSDPDDRDSGDREPGDPPLDATVDAPRGDVTREWELFVREATDDPLTHAGSVSAPSADIAREQAAQLFAWSAEALWLCPADETRRFAADGVALSERAGEAVEADGDARSGESGGEEA</sequence>
<feature type="region of interest" description="Disordered" evidence="1">
    <location>
        <begin position="105"/>
        <end position="126"/>
    </location>
</feature>
<name>A0A7D5P804_9EURY</name>
<evidence type="ECO:0000256" key="1">
    <source>
        <dbReference type="SAM" id="MobiDB-lite"/>
    </source>
</evidence>
<dbReference type="OrthoDB" id="168567at2157"/>
<dbReference type="KEGG" id="hpel:HZS54_16175"/>
<dbReference type="RefSeq" id="WP_179918123.1">
    <property type="nucleotide sequence ID" value="NZ_CP058909.1"/>
</dbReference>
<gene>
    <name evidence="2" type="ORF">HZS54_16175</name>
</gene>
<feature type="region of interest" description="Disordered" evidence="1">
    <location>
        <begin position="1"/>
        <end position="38"/>
    </location>
</feature>
<keyword evidence="3" id="KW-1185">Reference proteome</keyword>
<dbReference type="Proteomes" id="UP000509346">
    <property type="component" value="Chromosome"/>
</dbReference>
<dbReference type="Gene3D" id="3.10.20.520">
    <property type="entry name" value="Phenylacetic acid degradation B"/>
    <property type="match status" value="1"/>
</dbReference>
<dbReference type="AlphaFoldDB" id="A0A7D5P804"/>
<dbReference type="GeneID" id="56084158"/>
<dbReference type="InterPro" id="IPR023976">
    <property type="entry name" value="CHP04031_Htur1727"/>
</dbReference>
<proteinExistence type="predicted"/>
<protein>
    <submittedName>
        <fullName evidence="2">RSAM-partnered protein</fullName>
    </submittedName>
</protein>